<name>A0A3E0VEC8_9MICO</name>
<comment type="caution">
    <text evidence="3">The sequence shown here is derived from an EMBL/GenBank/DDBJ whole genome shotgun (WGS) entry which is preliminary data.</text>
</comment>
<evidence type="ECO:0000259" key="2">
    <source>
        <dbReference type="Pfam" id="PF00171"/>
    </source>
</evidence>
<accession>A0A3E0VEC8</accession>
<dbReference type="Gene3D" id="3.40.605.10">
    <property type="entry name" value="Aldehyde Dehydrogenase, Chain A, domain 1"/>
    <property type="match status" value="1"/>
</dbReference>
<protein>
    <recommendedName>
        <fullName evidence="2">Aldehyde dehydrogenase domain-containing protein</fullName>
    </recommendedName>
</protein>
<dbReference type="OrthoDB" id="6882680at2"/>
<reference evidence="3 4" key="1">
    <citation type="submission" date="2017-04" db="EMBL/GenBank/DDBJ databases">
        <title>Comparative genome analysis of Subtercola boreus.</title>
        <authorList>
            <person name="Cho Y.-J."/>
            <person name="Cho A."/>
            <person name="Kim O.-S."/>
            <person name="Lee J.-I."/>
        </authorList>
    </citation>
    <scope>NUCLEOTIDE SEQUENCE [LARGE SCALE GENOMIC DNA]</scope>
    <source>
        <strain evidence="3 4">K300</strain>
    </source>
</reference>
<dbReference type="RefSeq" id="WP_116413507.1">
    <property type="nucleotide sequence ID" value="NZ_NBWZ01000001.1"/>
</dbReference>
<keyword evidence="4" id="KW-1185">Reference proteome</keyword>
<dbReference type="GO" id="GO:0016620">
    <property type="term" value="F:oxidoreductase activity, acting on the aldehyde or oxo group of donors, NAD or NADP as acceptor"/>
    <property type="evidence" value="ECO:0007669"/>
    <property type="project" value="InterPro"/>
</dbReference>
<dbReference type="EMBL" id="NBWZ01000001">
    <property type="protein sequence ID" value="RFA08091.1"/>
    <property type="molecule type" value="Genomic_DNA"/>
</dbReference>
<evidence type="ECO:0000313" key="4">
    <source>
        <dbReference type="Proteomes" id="UP000256486"/>
    </source>
</evidence>
<proteinExistence type="predicted"/>
<gene>
    <name evidence="3" type="ORF">B7R54_01830</name>
</gene>
<dbReference type="InterPro" id="IPR015590">
    <property type="entry name" value="Aldehyde_DH_dom"/>
</dbReference>
<dbReference type="Proteomes" id="UP000256486">
    <property type="component" value="Unassembled WGS sequence"/>
</dbReference>
<feature type="domain" description="Aldehyde dehydrogenase" evidence="2">
    <location>
        <begin position="12"/>
        <end position="97"/>
    </location>
</feature>
<evidence type="ECO:0000313" key="3">
    <source>
        <dbReference type="EMBL" id="RFA08091.1"/>
    </source>
</evidence>
<dbReference type="InterPro" id="IPR016161">
    <property type="entry name" value="Ald_DH/histidinol_DH"/>
</dbReference>
<dbReference type="InterPro" id="IPR016162">
    <property type="entry name" value="Ald_DH_N"/>
</dbReference>
<dbReference type="AlphaFoldDB" id="A0A3E0VEC8"/>
<dbReference type="SUPFAM" id="SSF53720">
    <property type="entry name" value="ALDH-like"/>
    <property type="match status" value="1"/>
</dbReference>
<sequence length="104" mass="11378">MQLTAPPCLWIRSILKFHDIDDVVERANAGPFGLGASVWSTDIESAVSVARRLDSGTVWINQHQALMYDVPFGGIKQSGAGCEFGEAGVLEYTARQVINQSRRV</sequence>
<dbReference type="PANTHER" id="PTHR11699">
    <property type="entry name" value="ALDEHYDE DEHYDROGENASE-RELATED"/>
    <property type="match status" value="1"/>
</dbReference>
<dbReference type="InterPro" id="IPR016163">
    <property type="entry name" value="Ald_DH_C"/>
</dbReference>
<evidence type="ECO:0000256" key="1">
    <source>
        <dbReference type="ARBA" id="ARBA00023002"/>
    </source>
</evidence>
<dbReference type="Gene3D" id="3.40.309.10">
    <property type="entry name" value="Aldehyde Dehydrogenase, Chain A, domain 2"/>
    <property type="match status" value="1"/>
</dbReference>
<keyword evidence="1" id="KW-0560">Oxidoreductase</keyword>
<dbReference type="Pfam" id="PF00171">
    <property type="entry name" value="Aldedh"/>
    <property type="match status" value="1"/>
</dbReference>
<organism evidence="3 4">
    <name type="scientific">Subtercola boreus</name>
    <dbReference type="NCBI Taxonomy" id="120213"/>
    <lineage>
        <taxon>Bacteria</taxon>
        <taxon>Bacillati</taxon>
        <taxon>Actinomycetota</taxon>
        <taxon>Actinomycetes</taxon>
        <taxon>Micrococcales</taxon>
        <taxon>Microbacteriaceae</taxon>
        <taxon>Subtercola</taxon>
    </lineage>
</organism>